<dbReference type="InterPro" id="IPR013783">
    <property type="entry name" value="Ig-like_fold"/>
</dbReference>
<reference evidence="5" key="2">
    <citation type="journal article" date="2014" name="Nat. Commun.">
        <title>The cavefish genome reveals candidate genes for eye loss.</title>
        <authorList>
            <person name="McGaugh S.E."/>
            <person name="Gross J.B."/>
            <person name="Aken B."/>
            <person name="Blin M."/>
            <person name="Borowsky R."/>
            <person name="Chalopin D."/>
            <person name="Hinaux H."/>
            <person name="Jeffery W.R."/>
            <person name="Keene A."/>
            <person name="Ma L."/>
            <person name="Minx P."/>
            <person name="Murphy D."/>
            <person name="O'Quin K.E."/>
            <person name="Retaux S."/>
            <person name="Rohner N."/>
            <person name="Searle S.M."/>
            <person name="Stahl B.A."/>
            <person name="Tabin C."/>
            <person name="Volff J.N."/>
            <person name="Yoshizawa M."/>
            <person name="Warren W.C."/>
        </authorList>
    </citation>
    <scope>NUCLEOTIDE SEQUENCE [LARGE SCALE GENOMIC DNA]</scope>
    <source>
        <strain evidence="5">female</strain>
    </source>
</reference>
<evidence type="ECO:0000256" key="3">
    <source>
        <dbReference type="ARBA" id="ARBA00023136"/>
    </source>
</evidence>
<dbReference type="GO" id="GO:0005886">
    <property type="term" value="C:plasma membrane"/>
    <property type="evidence" value="ECO:0007669"/>
    <property type="project" value="TreeGrafter"/>
</dbReference>
<sequence length="145" mass="16242">MFSVDLKNLQDSDSGWYWCAVEIGGDETPDVGDYVYLTVSSDPALWVENSTAIGQEGGRVSIQGNYSSGYKNEEKKWCKFKDWSCYPYQNSTVKISDDKNRRSFRVEMIGLQKSDAGWYWFSAGGAGVTVHLTVTERPTGKIIAL</sequence>
<reference evidence="4" key="4">
    <citation type="submission" date="2025-09" db="UniProtKB">
        <authorList>
            <consortium name="Ensembl"/>
        </authorList>
    </citation>
    <scope>IDENTIFICATION</scope>
</reference>
<comment type="subcellular location">
    <subcellularLocation>
        <location evidence="1">Membrane</location>
    </subcellularLocation>
</comment>
<proteinExistence type="predicted"/>
<evidence type="ECO:0000313" key="4">
    <source>
        <dbReference type="Ensembl" id="ENSAMXP00000045794.1"/>
    </source>
</evidence>
<reference evidence="4" key="3">
    <citation type="submission" date="2025-08" db="UniProtKB">
        <authorList>
            <consortium name="Ensembl"/>
        </authorList>
    </citation>
    <scope>IDENTIFICATION</scope>
</reference>
<dbReference type="SUPFAM" id="SSF48726">
    <property type="entry name" value="Immunoglobulin"/>
    <property type="match status" value="2"/>
</dbReference>
<accession>A0A3B1JWS8</accession>
<dbReference type="InterPro" id="IPR050671">
    <property type="entry name" value="CD300_family_receptors"/>
</dbReference>
<dbReference type="Gene3D" id="2.60.40.10">
    <property type="entry name" value="Immunoglobulins"/>
    <property type="match status" value="2"/>
</dbReference>
<evidence type="ECO:0000256" key="1">
    <source>
        <dbReference type="ARBA" id="ARBA00004370"/>
    </source>
</evidence>
<dbReference type="GO" id="GO:0004888">
    <property type="term" value="F:transmembrane signaling receptor activity"/>
    <property type="evidence" value="ECO:0007669"/>
    <property type="project" value="TreeGrafter"/>
</dbReference>
<keyword evidence="3" id="KW-0472">Membrane</keyword>
<protein>
    <recommendedName>
        <fullName evidence="6">Immunoglobulin subtype domain-containing protein</fullName>
    </recommendedName>
</protein>
<dbReference type="GeneTree" id="ENSGT00950000182977"/>
<dbReference type="PANTHER" id="PTHR11860:SF87">
    <property type="entry name" value="CMRF35-LIKE MOLECULE 8"/>
    <property type="match status" value="1"/>
</dbReference>
<keyword evidence="5" id="KW-1185">Reference proteome</keyword>
<dbReference type="InterPro" id="IPR036179">
    <property type="entry name" value="Ig-like_dom_sf"/>
</dbReference>
<evidence type="ECO:0000256" key="2">
    <source>
        <dbReference type="ARBA" id="ARBA00022692"/>
    </source>
</evidence>
<dbReference type="InParanoid" id="A0A3B1JWS8"/>
<keyword evidence="2" id="KW-0812">Transmembrane</keyword>
<dbReference type="AlphaFoldDB" id="A0A3B1JWS8"/>
<reference evidence="5" key="1">
    <citation type="submission" date="2013-03" db="EMBL/GenBank/DDBJ databases">
        <authorList>
            <person name="Jeffery W."/>
            <person name="Warren W."/>
            <person name="Wilson R.K."/>
        </authorList>
    </citation>
    <scope>NUCLEOTIDE SEQUENCE</scope>
    <source>
        <strain evidence="5">female</strain>
    </source>
</reference>
<evidence type="ECO:0008006" key="6">
    <source>
        <dbReference type="Google" id="ProtNLM"/>
    </source>
</evidence>
<organism evidence="4 5">
    <name type="scientific">Astyanax mexicanus</name>
    <name type="common">Blind cave fish</name>
    <name type="synonym">Astyanax fasciatus mexicanus</name>
    <dbReference type="NCBI Taxonomy" id="7994"/>
    <lineage>
        <taxon>Eukaryota</taxon>
        <taxon>Metazoa</taxon>
        <taxon>Chordata</taxon>
        <taxon>Craniata</taxon>
        <taxon>Vertebrata</taxon>
        <taxon>Euteleostomi</taxon>
        <taxon>Actinopterygii</taxon>
        <taxon>Neopterygii</taxon>
        <taxon>Teleostei</taxon>
        <taxon>Ostariophysi</taxon>
        <taxon>Characiformes</taxon>
        <taxon>Characoidei</taxon>
        <taxon>Acestrorhamphidae</taxon>
        <taxon>Acestrorhamphinae</taxon>
        <taxon>Astyanax</taxon>
    </lineage>
</organism>
<name>A0A3B1JWS8_ASTMX</name>
<dbReference type="PANTHER" id="PTHR11860">
    <property type="entry name" value="POLYMERIC-IMMUNOGLOBULIN RECEPTOR"/>
    <property type="match status" value="1"/>
</dbReference>
<evidence type="ECO:0000313" key="5">
    <source>
        <dbReference type="Proteomes" id="UP000018467"/>
    </source>
</evidence>
<dbReference type="Proteomes" id="UP000018467">
    <property type="component" value="Unassembled WGS sequence"/>
</dbReference>
<dbReference type="Ensembl" id="ENSAMXT00000054674.1">
    <property type="protein sequence ID" value="ENSAMXP00000045794.1"/>
    <property type="gene ID" value="ENSAMXG00000037234.1"/>
</dbReference>